<keyword evidence="9 12" id="KW-1133">Transmembrane helix</keyword>
<dbReference type="GO" id="GO:0016682">
    <property type="term" value="F:oxidoreductase activity, acting on diphenols and related substances as donors, oxygen as acceptor"/>
    <property type="evidence" value="ECO:0007669"/>
    <property type="project" value="TreeGrafter"/>
</dbReference>
<feature type="transmembrane region" description="Helical" evidence="12">
    <location>
        <begin position="318"/>
        <end position="341"/>
    </location>
</feature>
<evidence type="ECO:0000256" key="9">
    <source>
        <dbReference type="ARBA" id="ARBA00022989"/>
    </source>
</evidence>
<dbReference type="GO" id="GO:0005886">
    <property type="term" value="C:plasma membrane"/>
    <property type="evidence" value="ECO:0007669"/>
    <property type="project" value="UniProtKB-SubCell"/>
</dbReference>
<evidence type="ECO:0000256" key="3">
    <source>
        <dbReference type="ARBA" id="ARBA00022448"/>
    </source>
</evidence>
<organism evidence="13 14">
    <name type="scientific">Eiseniibacteriota bacterium</name>
    <dbReference type="NCBI Taxonomy" id="2212470"/>
    <lineage>
        <taxon>Bacteria</taxon>
        <taxon>Candidatus Eiseniibacteriota</taxon>
    </lineage>
</organism>
<evidence type="ECO:0000256" key="7">
    <source>
        <dbReference type="ARBA" id="ARBA00022723"/>
    </source>
</evidence>
<evidence type="ECO:0000313" key="13">
    <source>
        <dbReference type="EMBL" id="NOT35335.1"/>
    </source>
</evidence>
<evidence type="ECO:0000256" key="4">
    <source>
        <dbReference type="ARBA" id="ARBA00022475"/>
    </source>
</evidence>
<feature type="transmembrane region" description="Helical" evidence="12">
    <location>
        <begin position="353"/>
        <end position="374"/>
    </location>
</feature>
<comment type="similarity">
    <text evidence="2 12">Belongs to the cytochrome ubiquinol oxidase subunit 1 family.</text>
</comment>
<keyword evidence="4 12" id="KW-1003">Cell membrane</keyword>
<name>A0A849STD9_UNCEI</name>
<keyword evidence="7 12" id="KW-0479">Metal-binding</keyword>
<dbReference type="PIRSF" id="PIRSF006446">
    <property type="entry name" value="Cyt_quinol_oxidase_1"/>
    <property type="match status" value="1"/>
</dbReference>
<dbReference type="Pfam" id="PF01654">
    <property type="entry name" value="Cyt_bd_oxida_I"/>
    <property type="match status" value="1"/>
</dbReference>
<reference evidence="13 14" key="1">
    <citation type="submission" date="2020-04" db="EMBL/GenBank/DDBJ databases">
        <title>Metagenomic profiling of ammonia- and methane-oxidizing microorganisms in a Dutch drinking water treatment plant.</title>
        <authorList>
            <person name="Poghosyan L."/>
            <person name="Leucker S."/>
        </authorList>
    </citation>
    <scope>NUCLEOTIDE SEQUENCE [LARGE SCALE GENOMIC DNA]</scope>
    <source>
        <strain evidence="13">S-RSF-IL-03</strain>
    </source>
</reference>
<dbReference type="EMBL" id="JABFRW010000189">
    <property type="protein sequence ID" value="NOT35335.1"/>
    <property type="molecule type" value="Genomic_DNA"/>
</dbReference>
<dbReference type="GO" id="GO:0009055">
    <property type="term" value="F:electron transfer activity"/>
    <property type="evidence" value="ECO:0007669"/>
    <property type="project" value="UniProtKB-UniRule"/>
</dbReference>
<dbReference type="GO" id="GO:0019646">
    <property type="term" value="P:aerobic electron transport chain"/>
    <property type="evidence" value="ECO:0007669"/>
    <property type="project" value="InterPro"/>
</dbReference>
<feature type="transmembrane region" description="Helical" evidence="12">
    <location>
        <begin position="400"/>
        <end position="422"/>
    </location>
</feature>
<comment type="subcellular location">
    <subcellularLocation>
        <location evidence="1">Cell membrane</location>
        <topology evidence="1">Multi-pass membrane protein</topology>
    </subcellularLocation>
</comment>
<dbReference type="GO" id="GO:0046872">
    <property type="term" value="F:metal ion binding"/>
    <property type="evidence" value="ECO:0007669"/>
    <property type="project" value="UniProtKB-UniRule"/>
</dbReference>
<evidence type="ECO:0000256" key="12">
    <source>
        <dbReference type="PIRNR" id="PIRNR006446"/>
    </source>
</evidence>
<comment type="caution">
    <text evidence="13">The sequence shown here is derived from an EMBL/GenBank/DDBJ whole genome shotgun (WGS) entry which is preliminary data.</text>
</comment>
<dbReference type="PANTHER" id="PTHR30365:SF14">
    <property type="entry name" value="CYTOCHROME BD MENAQUINOL OXIDASE SUBUNIT I-RELATED"/>
    <property type="match status" value="1"/>
</dbReference>
<evidence type="ECO:0000256" key="2">
    <source>
        <dbReference type="ARBA" id="ARBA00009819"/>
    </source>
</evidence>
<feature type="transmembrane region" description="Helical" evidence="12">
    <location>
        <begin position="125"/>
        <end position="149"/>
    </location>
</feature>
<gene>
    <name evidence="13" type="ORF">HOP12_14420</name>
</gene>
<evidence type="ECO:0000256" key="6">
    <source>
        <dbReference type="ARBA" id="ARBA00022692"/>
    </source>
</evidence>
<evidence type="ECO:0000313" key="14">
    <source>
        <dbReference type="Proteomes" id="UP000580839"/>
    </source>
</evidence>
<evidence type="ECO:0000256" key="1">
    <source>
        <dbReference type="ARBA" id="ARBA00004651"/>
    </source>
</evidence>
<accession>A0A849STD9</accession>
<proteinExistence type="inferred from homology"/>
<keyword evidence="10 12" id="KW-0408">Iron</keyword>
<keyword evidence="3 12" id="KW-0813">Transport</keyword>
<dbReference type="InterPro" id="IPR002585">
    <property type="entry name" value="Cyt-d_ubiquinol_oxidase_su_1"/>
</dbReference>
<keyword evidence="5 12" id="KW-0349">Heme</keyword>
<evidence type="ECO:0000256" key="10">
    <source>
        <dbReference type="ARBA" id="ARBA00023004"/>
    </source>
</evidence>
<feature type="transmembrane region" description="Helical" evidence="12">
    <location>
        <begin position="180"/>
        <end position="203"/>
    </location>
</feature>
<protein>
    <submittedName>
        <fullName evidence="13">Cytochrome ubiquinol oxidase subunit I</fullName>
    </submittedName>
</protein>
<sequence>MTDLLAARLGMALSLGFHILFAAAGIAMPLLMVISEARWLRTRDPIDLELTRRWLKGTAILFAVGAVSGTVLSFELGLLWPRFMQWAGPIIGMPFSLEGFAFFLEAIFLGLYLYGWSRMPGWAHWCSGVVVAVSGCLSGIFVVAANGWMNSPTGFRMVDGKPVDIDPIAALLNPAAFQQALHMTIAAYLAISAAAAGIHALMLLKRPGDPFHRRALAITFAVFAVTAVLQPLSGDLSAKWVAKYQPIKLAALEGQFETERRAPLRLGGVPDEATATTRGAIELPGVLSFMAFGDFEAEVKGLKAFPRDEWPPVLITHFAFQIMVGCGSLLALTALIGAWLVWRKRAVPEARWFLRLLVLVAPLGLIAIEAGWVVTEVGRQPWIVYGVMRTRDAVSPMPGLVAPLIAMMLVYLVLACVVVALLRHQVFASPRMLAGGVPDGSSDGAGDKARGDDAGA</sequence>
<feature type="transmembrane region" description="Helical" evidence="12">
    <location>
        <begin position="86"/>
        <end position="113"/>
    </location>
</feature>
<feature type="transmembrane region" description="Helical" evidence="12">
    <location>
        <begin position="215"/>
        <end position="233"/>
    </location>
</feature>
<evidence type="ECO:0000256" key="5">
    <source>
        <dbReference type="ARBA" id="ARBA00022617"/>
    </source>
</evidence>
<dbReference type="GO" id="GO:0070069">
    <property type="term" value="C:cytochrome complex"/>
    <property type="evidence" value="ECO:0007669"/>
    <property type="project" value="UniProtKB-UniRule"/>
</dbReference>
<evidence type="ECO:0000256" key="11">
    <source>
        <dbReference type="ARBA" id="ARBA00023136"/>
    </source>
</evidence>
<feature type="transmembrane region" description="Helical" evidence="12">
    <location>
        <begin position="12"/>
        <end position="34"/>
    </location>
</feature>
<dbReference type="AlphaFoldDB" id="A0A849STD9"/>
<dbReference type="Proteomes" id="UP000580839">
    <property type="component" value="Unassembled WGS sequence"/>
</dbReference>
<dbReference type="PANTHER" id="PTHR30365">
    <property type="entry name" value="CYTOCHROME D UBIQUINOL OXIDASE"/>
    <property type="match status" value="1"/>
</dbReference>
<keyword evidence="11 12" id="KW-0472">Membrane</keyword>
<keyword evidence="6 12" id="KW-0812">Transmembrane</keyword>
<feature type="transmembrane region" description="Helical" evidence="12">
    <location>
        <begin position="54"/>
        <end position="74"/>
    </location>
</feature>
<evidence type="ECO:0000256" key="8">
    <source>
        <dbReference type="ARBA" id="ARBA00022982"/>
    </source>
</evidence>
<keyword evidence="8 12" id="KW-0249">Electron transport</keyword>
<dbReference type="GO" id="GO:0020037">
    <property type="term" value="F:heme binding"/>
    <property type="evidence" value="ECO:0007669"/>
    <property type="project" value="TreeGrafter"/>
</dbReference>